<evidence type="ECO:0008006" key="4">
    <source>
        <dbReference type="Google" id="ProtNLM"/>
    </source>
</evidence>
<dbReference type="RefSeq" id="WP_063379341.1">
    <property type="nucleotide sequence ID" value="NZ_AUXT01000220.1"/>
</dbReference>
<dbReference type="Proteomes" id="UP000076587">
    <property type="component" value="Unassembled WGS sequence"/>
</dbReference>
<keyword evidence="1" id="KW-0732">Signal</keyword>
<gene>
    <name evidence="2" type="ORF">N482_20805</name>
</gene>
<dbReference type="EMBL" id="AUXT01000220">
    <property type="protein sequence ID" value="KZN40854.1"/>
    <property type="molecule type" value="Genomic_DNA"/>
</dbReference>
<reference evidence="2 3" key="1">
    <citation type="submission" date="2013-07" db="EMBL/GenBank/DDBJ databases">
        <title>Comparative Genomic and Metabolomic Analysis of Twelve Strains of Pseudoalteromonas luteoviolacea.</title>
        <authorList>
            <person name="Vynne N.G."/>
            <person name="Mansson M."/>
            <person name="Gram L."/>
        </authorList>
    </citation>
    <scope>NUCLEOTIDE SEQUENCE [LARGE SCALE GENOMIC DNA]</scope>
    <source>
        <strain evidence="2 3">NCIMB 1942</strain>
    </source>
</reference>
<evidence type="ECO:0000313" key="2">
    <source>
        <dbReference type="EMBL" id="KZN40854.1"/>
    </source>
</evidence>
<comment type="caution">
    <text evidence="2">The sequence shown here is derived from an EMBL/GenBank/DDBJ whole genome shotgun (WGS) entry which is preliminary data.</text>
</comment>
<proteinExistence type="predicted"/>
<organism evidence="2 3">
    <name type="scientific">Pseudoalteromonas luteoviolacea NCIMB 1942</name>
    <dbReference type="NCBI Taxonomy" id="1365253"/>
    <lineage>
        <taxon>Bacteria</taxon>
        <taxon>Pseudomonadati</taxon>
        <taxon>Pseudomonadota</taxon>
        <taxon>Gammaproteobacteria</taxon>
        <taxon>Alteromonadales</taxon>
        <taxon>Pseudoalteromonadaceae</taxon>
        <taxon>Pseudoalteromonas</taxon>
    </lineage>
</organism>
<dbReference type="PATRIC" id="fig|1365253.3.peg.5118"/>
<accession>A0A166XS65</accession>
<dbReference type="AlphaFoldDB" id="A0A166XS65"/>
<feature type="chain" id="PRO_5007882449" description="Adenosine deaminase" evidence="1">
    <location>
        <begin position="21"/>
        <end position="120"/>
    </location>
</feature>
<protein>
    <recommendedName>
        <fullName evidence="4">Adenosine deaminase</fullName>
    </recommendedName>
</protein>
<dbReference type="OrthoDB" id="194242at2"/>
<evidence type="ECO:0000256" key="1">
    <source>
        <dbReference type="SAM" id="SignalP"/>
    </source>
</evidence>
<evidence type="ECO:0000313" key="3">
    <source>
        <dbReference type="Proteomes" id="UP000076587"/>
    </source>
</evidence>
<name>A0A166XS65_9GAMM</name>
<dbReference type="PROSITE" id="PS51257">
    <property type="entry name" value="PROKAR_LIPOPROTEIN"/>
    <property type="match status" value="1"/>
</dbReference>
<sequence>MNKAVLSIAAVSLASLSGCASIMTHEEQSINITTSNNQAVEVTVDDKKATTPGTVVVLRDGKNKVIKVSDASCEQETKVDKSVTPVFFGNIILGGLLGSTTDSMTGKMWDYEDSVEIKCN</sequence>
<feature type="signal peptide" evidence="1">
    <location>
        <begin position="1"/>
        <end position="20"/>
    </location>
</feature>